<dbReference type="SUPFAM" id="SSF140490">
    <property type="entry name" value="Nqo1C-terminal domain-like"/>
    <property type="match status" value="1"/>
</dbReference>
<dbReference type="GO" id="GO:0010181">
    <property type="term" value="F:FMN binding"/>
    <property type="evidence" value="ECO:0007669"/>
    <property type="project" value="InterPro"/>
</dbReference>
<gene>
    <name evidence="7" type="primary">hoxF</name>
    <name evidence="7" type="ORF">SBA5_400069</name>
</gene>
<evidence type="ECO:0000259" key="6">
    <source>
        <dbReference type="SMART" id="SM00928"/>
    </source>
</evidence>
<evidence type="ECO:0000256" key="5">
    <source>
        <dbReference type="ARBA" id="ARBA00023014"/>
    </source>
</evidence>
<dbReference type="OrthoDB" id="9761899at2"/>
<dbReference type="SUPFAM" id="SSF142984">
    <property type="entry name" value="Nqo1 middle domain-like"/>
    <property type="match status" value="1"/>
</dbReference>
<dbReference type="GO" id="GO:0051539">
    <property type="term" value="F:4 iron, 4 sulfur cluster binding"/>
    <property type="evidence" value="ECO:0007669"/>
    <property type="project" value="UniProtKB-KW"/>
</dbReference>
<keyword evidence="2" id="KW-0004">4Fe-4S</keyword>
<dbReference type="InterPro" id="IPR019575">
    <property type="entry name" value="Nuop51_4Fe4S-bd"/>
</dbReference>
<dbReference type="InterPro" id="IPR011538">
    <property type="entry name" value="Nuo51_FMN-bd"/>
</dbReference>
<reference evidence="8" key="1">
    <citation type="submission" date="2018-02" db="EMBL/GenBank/DDBJ databases">
        <authorList>
            <person name="Hausmann B."/>
        </authorList>
    </citation>
    <scope>NUCLEOTIDE SEQUENCE [LARGE SCALE GENOMIC DNA]</scope>
    <source>
        <strain evidence="8">Peat soil MAG SbA5</strain>
    </source>
</reference>
<dbReference type="GO" id="GO:0008137">
    <property type="term" value="F:NADH dehydrogenase (ubiquinone) activity"/>
    <property type="evidence" value="ECO:0007669"/>
    <property type="project" value="InterPro"/>
</dbReference>
<dbReference type="Gene3D" id="1.20.1440.230">
    <property type="entry name" value="NADH-ubiquinone oxidoreductase 51kDa subunit, iron-sulphur binding domain"/>
    <property type="match status" value="1"/>
</dbReference>
<keyword evidence="7" id="KW-0371">Homeobox</keyword>
<dbReference type="InterPro" id="IPR037225">
    <property type="entry name" value="Nuo51_FMN-bd_sf"/>
</dbReference>
<dbReference type="GO" id="GO:0046872">
    <property type="term" value="F:metal ion binding"/>
    <property type="evidence" value="ECO:0007669"/>
    <property type="project" value="UniProtKB-KW"/>
</dbReference>
<dbReference type="FunFam" id="1.20.1440.230:FF:000001">
    <property type="entry name" value="Mitochondrial NADH dehydrogenase flavoprotein 1"/>
    <property type="match status" value="1"/>
</dbReference>
<dbReference type="PROSITE" id="PS00645">
    <property type="entry name" value="COMPLEX1_51K_2"/>
    <property type="match status" value="1"/>
</dbReference>
<dbReference type="PANTHER" id="PTHR43578">
    <property type="entry name" value="NADH-QUINONE OXIDOREDUCTASE SUBUNIT F"/>
    <property type="match status" value="1"/>
</dbReference>
<dbReference type="EMBL" id="OKRB01000098">
    <property type="protein sequence ID" value="SPE23658.1"/>
    <property type="molecule type" value="Genomic_DNA"/>
</dbReference>
<comment type="similarity">
    <text evidence="1">Belongs to the complex I 51 kDa subunit family.</text>
</comment>
<evidence type="ECO:0000313" key="7">
    <source>
        <dbReference type="EMBL" id="SPE23658.1"/>
    </source>
</evidence>
<dbReference type="InterPro" id="IPR019554">
    <property type="entry name" value="Soluble_ligand-bd"/>
</dbReference>
<protein>
    <submittedName>
        <fullName evidence="7">NAD-reducing hydrogenase subunit HoxF</fullName>
    </submittedName>
</protein>
<keyword evidence="3" id="KW-0479">Metal-binding</keyword>
<dbReference type="Gene3D" id="6.10.250.1450">
    <property type="match status" value="1"/>
</dbReference>
<evidence type="ECO:0000313" key="8">
    <source>
        <dbReference type="Proteomes" id="UP000239735"/>
    </source>
</evidence>
<dbReference type="AlphaFoldDB" id="A0A2N9LK59"/>
<dbReference type="Pfam" id="PF01512">
    <property type="entry name" value="Complex1_51K"/>
    <property type="match status" value="1"/>
</dbReference>
<evidence type="ECO:0000256" key="1">
    <source>
        <dbReference type="ARBA" id="ARBA00007523"/>
    </source>
</evidence>
<dbReference type="PANTHER" id="PTHR43578:SF3">
    <property type="entry name" value="NADH-QUINONE OXIDOREDUCTASE SUBUNIT F"/>
    <property type="match status" value="1"/>
</dbReference>
<dbReference type="CDD" id="cd02980">
    <property type="entry name" value="TRX_Fd_family"/>
    <property type="match status" value="1"/>
</dbReference>
<dbReference type="SUPFAM" id="SSF52833">
    <property type="entry name" value="Thioredoxin-like"/>
    <property type="match status" value="1"/>
</dbReference>
<dbReference type="Gene3D" id="3.10.20.600">
    <property type="match status" value="1"/>
</dbReference>
<evidence type="ECO:0000256" key="3">
    <source>
        <dbReference type="ARBA" id="ARBA00022723"/>
    </source>
</evidence>
<dbReference type="Pfam" id="PF10531">
    <property type="entry name" value="SLBB"/>
    <property type="match status" value="1"/>
</dbReference>
<dbReference type="Gene3D" id="3.40.50.11540">
    <property type="entry name" value="NADH-ubiquinone oxidoreductase 51kDa subunit"/>
    <property type="match status" value="1"/>
</dbReference>
<keyword evidence="5" id="KW-0411">Iron-sulfur</keyword>
<organism evidence="7 8">
    <name type="scientific">Candidatus Sulfuritelmatomonas gaucii</name>
    <dbReference type="NCBI Taxonomy" id="2043161"/>
    <lineage>
        <taxon>Bacteria</taxon>
        <taxon>Pseudomonadati</taxon>
        <taxon>Acidobacteriota</taxon>
        <taxon>Terriglobia</taxon>
        <taxon>Terriglobales</taxon>
        <taxon>Acidobacteriaceae</taxon>
        <taxon>Candidatus Sulfuritelmatomonas</taxon>
    </lineage>
</organism>
<dbReference type="SMART" id="SM00928">
    <property type="entry name" value="NADH_4Fe-4S"/>
    <property type="match status" value="1"/>
</dbReference>
<dbReference type="InterPro" id="IPR037207">
    <property type="entry name" value="Nuop51_4Fe4S-bd_sf"/>
</dbReference>
<evidence type="ECO:0000256" key="2">
    <source>
        <dbReference type="ARBA" id="ARBA00022485"/>
    </source>
</evidence>
<accession>A0A2N9LK59</accession>
<dbReference type="InterPro" id="IPR036249">
    <property type="entry name" value="Thioredoxin-like_sf"/>
</dbReference>
<feature type="domain" description="NADH-ubiquinone oxidoreductase 51kDa subunit iron-sulphur binding" evidence="6">
    <location>
        <begin position="440"/>
        <end position="485"/>
    </location>
</feature>
<dbReference type="FunFam" id="3.40.50.11540:FF:000001">
    <property type="entry name" value="NADH dehydrogenase [ubiquinone] flavoprotein 1, mitochondrial"/>
    <property type="match status" value="1"/>
</dbReference>
<name>A0A2N9LK59_9BACT</name>
<dbReference type="Proteomes" id="UP000239735">
    <property type="component" value="Unassembled WGS sequence"/>
</dbReference>
<sequence>MTIEELELIAKNVKQENDKYDYEVNVCMDLACASQGAGALKDALVKAAETSEKKVLVRRTGCMGPCSHGPLVRLDPDETLYHHVHAESAEAIVKNLGEAPVPELQCDLNEHFDKQVRVVLENAGYIDPEKIDDYIARDGYKALLTMLVEMTPNGVVHRITESGLRGRGGGGYPTGLKWSTVAKANGDVKYVVCNGDEGDPGAFMDRSVMEGDPHRVIEGMAIAGYAVGASKGFIYVRAEYPVAVSRLTTALREARRHGLLGNNIANTPFNFDVEIRLGAGAFVCGEETALIASIEGRRGTPKPRPPYPAASGLWGKPTLINNVETFANIAPIMRNGGKWFFNMGSERSKGTKVFALTGKIANTGLVEVPMGIKLREIIEEIGGGVPGGHKFKAVQTGGPSGGCIPEEMLDVGVSYDALLKMGSIMGSGGMIVMDDTSCMVNVARYFIEFCMTESCGKCIPCRAGTAQMFTLLTRICNGTGTLDDLALLEDLCSTVKETSLCGLGQTAPNPVLSTLKYFRDEYMEHILHKRCPAGVCQMEAVNSATSIEVMA</sequence>
<proteinExistence type="inferred from homology"/>
<dbReference type="GO" id="GO:0003677">
    <property type="term" value="F:DNA binding"/>
    <property type="evidence" value="ECO:0007669"/>
    <property type="project" value="UniProtKB-KW"/>
</dbReference>
<dbReference type="SUPFAM" id="SSF142019">
    <property type="entry name" value="Nqo1 FMN-binding domain-like"/>
    <property type="match status" value="1"/>
</dbReference>
<keyword evidence="4" id="KW-0408">Iron</keyword>
<dbReference type="Pfam" id="PF10589">
    <property type="entry name" value="NADH_4Fe-4S"/>
    <property type="match status" value="1"/>
</dbReference>
<dbReference type="InterPro" id="IPR001949">
    <property type="entry name" value="NADH-UbQ_OxRdtase_51kDa_CS"/>
</dbReference>
<dbReference type="Gene3D" id="3.40.30.10">
    <property type="entry name" value="Glutaredoxin"/>
    <property type="match status" value="1"/>
</dbReference>
<evidence type="ECO:0000256" key="4">
    <source>
        <dbReference type="ARBA" id="ARBA00023004"/>
    </source>
</evidence>
<dbReference type="Pfam" id="PF01257">
    <property type="entry name" value="2Fe-2S_thioredx"/>
    <property type="match status" value="1"/>
</dbReference>